<keyword evidence="2" id="KW-1185">Reference proteome</keyword>
<reference evidence="1" key="2">
    <citation type="submission" date="2025-09" db="UniProtKB">
        <authorList>
            <consortium name="EnsemblPlants"/>
        </authorList>
    </citation>
    <scope>IDENTIFICATION</scope>
</reference>
<evidence type="ECO:0000313" key="2">
    <source>
        <dbReference type="Proteomes" id="UP001732700"/>
    </source>
</evidence>
<protein>
    <submittedName>
        <fullName evidence="1">Uncharacterized protein</fullName>
    </submittedName>
</protein>
<accession>A0ACD5TB21</accession>
<organism evidence="1 2">
    <name type="scientific">Avena sativa</name>
    <name type="common">Oat</name>
    <dbReference type="NCBI Taxonomy" id="4498"/>
    <lineage>
        <taxon>Eukaryota</taxon>
        <taxon>Viridiplantae</taxon>
        <taxon>Streptophyta</taxon>
        <taxon>Embryophyta</taxon>
        <taxon>Tracheophyta</taxon>
        <taxon>Spermatophyta</taxon>
        <taxon>Magnoliopsida</taxon>
        <taxon>Liliopsida</taxon>
        <taxon>Poales</taxon>
        <taxon>Poaceae</taxon>
        <taxon>BOP clade</taxon>
        <taxon>Pooideae</taxon>
        <taxon>Poodae</taxon>
        <taxon>Poeae</taxon>
        <taxon>Poeae Chloroplast Group 1 (Aveneae type)</taxon>
        <taxon>Aveninae</taxon>
        <taxon>Avena</taxon>
    </lineage>
</organism>
<evidence type="ECO:0000313" key="1">
    <source>
        <dbReference type="EnsemblPlants" id="AVESA.00010b.r2.1AG0022760.1.CDS"/>
    </source>
</evidence>
<name>A0ACD5TB21_AVESA</name>
<sequence length="549" mass="61950">MAPHHEIFSSACGRSRCVEGRLVAENESVGNMHRKEREARIRKQLQQVTVSPSAYDTAWVSMVPLPGFPHAPLFPQCIEWVLGNQNDDGSWGINIFGSAATKDILLSTLACVAALRKWNLGEEQMRRGLQFIGMNFSIVMDKQIVAPVGFSLIFPSMLSLTIAMGLEFPSIRQADVDEILQLRKEELERLSTEKSSGTKAYIAYVSEGLGNMVDWVDVMKFQKKNGSLFNSPSTTSALLVHKYDDKALQFLSSVVSKFGGAVPTVYPLDIYYQLSMVDSLGKIGISHHFSSEINSIMDMTYSLWLQRDEEIMLDFATCSIAFRLLRMNGYGVSADELSHISDASFHDSFQGYQNDSKCLLELYKASQLTISENELTLENIGCWSRSLLAELSLDGVQRIPNSREIEYALKFPFYTTLEGLDHRRNIENFGVRDSEMIKTKYLPFDVNEDLFSLAVEDFTHSQSIYQDELVHVDSWVKERRLDQLQFARQRVPYCYLCAAGSITHHEHVYARTSIAKNAILASIVDDFFDGGGSEEELEDLIALAEKYMP</sequence>
<reference evidence="1" key="1">
    <citation type="submission" date="2021-05" db="EMBL/GenBank/DDBJ databases">
        <authorList>
            <person name="Scholz U."/>
            <person name="Mascher M."/>
            <person name="Fiebig A."/>
        </authorList>
    </citation>
    <scope>NUCLEOTIDE SEQUENCE [LARGE SCALE GENOMIC DNA]</scope>
</reference>
<dbReference type="EnsemblPlants" id="AVESA.00010b.r2.1AG0022760.1">
    <property type="protein sequence ID" value="AVESA.00010b.r2.1AG0022760.1.CDS"/>
    <property type="gene ID" value="AVESA.00010b.r2.1AG0022760"/>
</dbReference>
<proteinExistence type="predicted"/>
<dbReference type="Proteomes" id="UP001732700">
    <property type="component" value="Chromosome 1A"/>
</dbReference>